<protein>
    <submittedName>
        <fullName evidence="1">Uncharacterized protein</fullName>
    </submittedName>
</protein>
<dbReference type="Proteomes" id="UP000660708">
    <property type="component" value="Unassembled WGS sequence"/>
</dbReference>
<comment type="caution">
    <text evidence="1">The sequence shown here is derived from an EMBL/GenBank/DDBJ whole genome shotgun (WGS) entry which is preliminary data.</text>
</comment>
<reference evidence="1 2" key="1">
    <citation type="submission" date="2015-06" db="EMBL/GenBank/DDBJ databases">
        <title>Genome sequence of Pseudoalteromonas peptidolytica.</title>
        <authorList>
            <person name="Xie B.-B."/>
            <person name="Rong J.-C."/>
            <person name="Qin Q.-L."/>
            <person name="Zhang Y.-Z."/>
        </authorList>
    </citation>
    <scope>NUCLEOTIDE SEQUENCE [LARGE SCALE GENOMIC DNA]</scope>
    <source>
        <strain evidence="1 2">F12-50-A1</strain>
    </source>
</reference>
<keyword evidence="2" id="KW-1185">Reference proteome</keyword>
<sequence length="42" mass="4684">MLWLPISEITVATSDRGSPGYDYLLINTDDNEKAHAKYLGSK</sequence>
<name>A0A8I0N0A8_9GAMM</name>
<accession>A0A8I0N0A8</accession>
<proteinExistence type="predicted"/>
<organism evidence="1 2">
    <name type="scientific">Pseudoalteromonas peptidolytica F12-50-A1</name>
    <dbReference type="NCBI Taxonomy" id="1315280"/>
    <lineage>
        <taxon>Bacteria</taxon>
        <taxon>Pseudomonadati</taxon>
        <taxon>Pseudomonadota</taxon>
        <taxon>Gammaproteobacteria</taxon>
        <taxon>Alteromonadales</taxon>
        <taxon>Pseudoalteromonadaceae</taxon>
        <taxon>Pseudoalteromonas</taxon>
    </lineage>
</organism>
<evidence type="ECO:0000313" key="1">
    <source>
        <dbReference type="EMBL" id="MBE0348568.1"/>
    </source>
</evidence>
<dbReference type="EMBL" id="AQHF01000034">
    <property type="protein sequence ID" value="MBE0348568.1"/>
    <property type="molecule type" value="Genomic_DNA"/>
</dbReference>
<evidence type="ECO:0000313" key="2">
    <source>
        <dbReference type="Proteomes" id="UP000660708"/>
    </source>
</evidence>
<dbReference type="AlphaFoldDB" id="A0A8I0N0A8"/>
<gene>
    <name evidence="1" type="ORF">PPEP_b0348</name>
</gene>